<organism evidence="1 2">
    <name type="scientific">Brevundimonas phage vB_BpoS-Marchewka</name>
    <dbReference type="NCBI Taxonomy" id="2948604"/>
    <lineage>
        <taxon>Viruses</taxon>
        <taxon>Duplodnaviria</taxon>
        <taxon>Heunggongvirae</taxon>
        <taxon>Uroviricota</taxon>
        <taxon>Caudoviricetes</taxon>
        <taxon>Jeanschmidtviridae</taxon>
        <taxon>Marchewkavirus</taxon>
        <taxon>Marchewkavirus marchewka</taxon>
    </lineage>
</organism>
<evidence type="ECO:0000313" key="2">
    <source>
        <dbReference type="Proteomes" id="UP001056634"/>
    </source>
</evidence>
<keyword evidence="2" id="KW-1185">Reference proteome</keyword>
<name>A0A9E7SU34_9CAUD</name>
<reference evidence="1" key="1">
    <citation type="submission" date="2022-04" db="EMBL/GenBank/DDBJ databases">
        <authorList>
            <person name="Friedrich I."/>
            <person name="Schneider D."/>
            <person name="Poehlein A."/>
            <person name="Hertel R."/>
            <person name="Daniel R."/>
        </authorList>
    </citation>
    <scope>NUCLEOTIDE SEQUENCE</scope>
</reference>
<dbReference type="Proteomes" id="UP001056634">
    <property type="component" value="Segment"/>
</dbReference>
<proteinExistence type="predicted"/>
<evidence type="ECO:0000313" key="1">
    <source>
        <dbReference type="EMBL" id="UTC29017.1"/>
    </source>
</evidence>
<gene>
    <name evidence="1" type="ORF">MARCHEWKA_05050</name>
</gene>
<protein>
    <submittedName>
        <fullName evidence="1">Uncharacterized protein</fullName>
    </submittedName>
</protein>
<dbReference type="EMBL" id="ON529851">
    <property type="protein sequence ID" value="UTC29017.1"/>
    <property type="molecule type" value="Genomic_DNA"/>
</dbReference>
<sequence length="76" mass="8800">MAPGFYVVRMPKNGAGSRLIVESRPFQKIAWIETQEPGWARRQAELWCDFVQSQHPKDDVFVIERKGPEIEAARDE</sequence>
<accession>A0A9E7SU34</accession>